<keyword evidence="2" id="KW-0378">Hydrolase</keyword>
<evidence type="ECO:0000256" key="3">
    <source>
        <dbReference type="ARBA" id="ARBA00038374"/>
    </source>
</evidence>
<dbReference type="Pfam" id="PF01136">
    <property type="entry name" value="Peptidase_U32"/>
    <property type="match status" value="1"/>
</dbReference>
<feature type="domain" description="Peptidase family U32 C-terminal" evidence="4">
    <location>
        <begin position="308"/>
        <end position="387"/>
    </location>
</feature>
<dbReference type="AlphaFoldDB" id="A0A2D6YG22"/>
<evidence type="ECO:0000259" key="4">
    <source>
        <dbReference type="Pfam" id="PF16325"/>
    </source>
</evidence>
<evidence type="ECO:0000256" key="2">
    <source>
        <dbReference type="ARBA" id="ARBA00022801"/>
    </source>
</evidence>
<name>A0A2D6YG22_9DELT</name>
<dbReference type="Pfam" id="PF16325">
    <property type="entry name" value="Peptidase_U32_C"/>
    <property type="match status" value="1"/>
</dbReference>
<dbReference type="PANTHER" id="PTHR30217">
    <property type="entry name" value="PEPTIDASE U32 FAMILY"/>
    <property type="match status" value="1"/>
</dbReference>
<dbReference type="Proteomes" id="UP000226525">
    <property type="component" value="Unassembled WGS sequence"/>
</dbReference>
<sequence>MLAPAGSLERLKVAVLYGANAIYLSGHRFGLRSGADNFTDTEIIEGLQFAHQHDAKVFVVLNAFPHDQDLKEMPEYVIWLEQQGVDAVIVSDLGTCTLIHQHTNIPIHLSTQASCLNSWAAQAWKNLGVQRLILGREVSVQEAGWIRHKVGIAVELFVHGSMCMAYSGNCVISNYTAGRDSNRGGCVQSCRFHYDIQEVNKEETYKTSFMSSKDLRGLEQLPQFFEQGIDSLKIEGRMKSNLYVATTTRVYAQGLKICANEPPPLWQSRLQELTQELERIPHRGYTEASLNTPAGHDSIYLGHRNGNQTYEIAGTVLATSENFLTLLVQNPFTAGESLEFITFAGDTILLNTSGLLDIQQRPLNRAKPNSLVLLPSIPQIKPLNLARRQAA</sequence>
<keyword evidence="1" id="KW-0645">Protease</keyword>
<protein>
    <submittedName>
        <fullName evidence="5">Peptidase U32</fullName>
    </submittedName>
</protein>
<dbReference type="Gene3D" id="2.40.30.10">
    <property type="entry name" value="Translation factors"/>
    <property type="match status" value="1"/>
</dbReference>
<reference evidence="6" key="1">
    <citation type="submission" date="2017-09" db="EMBL/GenBank/DDBJ databases">
        <title>The Reconstruction of 2,631 Draft Metagenome-Assembled Genomes from the Global Oceans.</title>
        <authorList>
            <person name="Tully B.J."/>
            <person name="Graham E.D."/>
            <person name="Heidelberg J.F."/>
        </authorList>
    </citation>
    <scope>NUCLEOTIDE SEQUENCE [LARGE SCALE GENOMIC DNA]</scope>
</reference>
<dbReference type="PROSITE" id="PS01276">
    <property type="entry name" value="PEPTIDASE_U32"/>
    <property type="match status" value="1"/>
</dbReference>
<evidence type="ECO:0000256" key="1">
    <source>
        <dbReference type="ARBA" id="ARBA00022670"/>
    </source>
</evidence>
<dbReference type="InterPro" id="IPR051454">
    <property type="entry name" value="RNA/ubiquinone_mod_enzymes"/>
</dbReference>
<dbReference type="GO" id="GO:0006508">
    <property type="term" value="P:proteolysis"/>
    <property type="evidence" value="ECO:0007669"/>
    <property type="project" value="UniProtKB-KW"/>
</dbReference>
<evidence type="ECO:0000313" key="5">
    <source>
        <dbReference type="EMBL" id="MAH62127.1"/>
    </source>
</evidence>
<organism evidence="5 6">
    <name type="scientific">SAR324 cluster bacterium</name>
    <dbReference type="NCBI Taxonomy" id="2024889"/>
    <lineage>
        <taxon>Bacteria</taxon>
        <taxon>Deltaproteobacteria</taxon>
        <taxon>SAR324 cluster</taxon>
    </lineage>
</organism>
<proteinExistence type="inferred from homology"/>
<evidence type="ECO:0000313" key="6">
    <source>
        <dbReference type="Proteomes" id="UP000226525"/>
    </source>
</evidence>
<gene>
    <name evidence="5" type="ORF">CMN54_01500</name>
</gene>
<dbReference type="InterPro" id="IPR001539">
    <property type="entry name" value="Peptidase_U32"/>
</dbReference>
<dbReference type="GO" id="GO:0008233">
    <property type="term" value="F:peptidase activity"/>
    <property type="evidence" value="ECO:0007669"/>
    <property type="project" value="UniProtKB-KW"/>
</dbReference>
<comment type="similarity">
    <text evidence="3">Belongs to the peptidase U32 family.</text>
</comment>
<dbReference type="InterPro" id="IPR032525">
    <property type="entry name" value="Peptidase_U32_C"/>
</dbReference>
<dbReference type="EMBL" id="NZEX01000014">
    <property type="protein sequence ID" value="MAH62127.1"/>
    <property type="molecule type" value="Genomic_DNA"/>
</dbReference>
<dbReference type="PANTHER" id="PTHR30217:SF6">
    <property type="entry name" value="TRNA HYDROXYLATION PROTEIN P"/>
    <property type="match status" value="1"/>
</dbReference>
<accession>A0A2D6YG22</accession>
<comment type="caution">
    <text evidence="5">The sequence shown here is derived from an EMBL/GenBank/DDBJ whole genome shotgun (WGS) entry which is preliminary data.</text>
</comment>